<comment type="caution">
    <text evidence="2">The sequence shown here is derived from an EMBL/GenBank/DDBJ whole genome shotgun (WGS) entry which is preliminary data.</text>
</comment>
<evidence type="ECO:0000313" key="3">
    <source>
        <dbReference type="Proteomes" id="UP000006262"/>
    </source>
</evidence>
<dbReference type="Pfam" id="PF10544">
    <property type="entry name" value="T5orf172"/>
    <property type="match status" value="1"/>
</dbReference>
<gene>
    <name evidence="2" type="ORF">HMPREF1059_00246</name>
</gene>
<organism evidence="2 3">
    <name type="scientific">Parabacteroides distasonis CL09T03C24</name>
    <dbReference type="NCBI Taxonomy" id="999417"/>
    <lineage>
        <taxon>Bacteria</taxon>
        <taxon>Pseudomonadati</taxon>
        <taxon>Bacteroidota</taxon>
        <taxon>Bacteroidia</taxon>
        <taxon>Bacteroidales</taxon>
        <taxon>Tannerellaceae</taxon>
        <taxon>Parabacteroides</taxon>
    </lineage>
</organism>
<dbReference type="AlphaFoldDB" id="A0AAD2TTW8"/>
<protein>
    <recommendedName>
        <fullName evidence="1">Bacteriophage T5 Orf172 DNA-binding domain-containing protein</fullName>
    </recommendedName>
</protein>
<accession>A0AAD2TTW8</accession>
<dbReference type="InterPro" id="IPR018306">
    <property type="entry name" value="Phage_T5_Orf172_DNA-bd"/>
</dbReference>
<feature type="domain" description="Bacteriophage T5 Orf172 DNA-binding" evidence="1">
    <location>
        <begin position="85"/>
        <end position="176"/>
    </location>
</feature>
<dbReference type="Proteomes" id="UP000006262">
    <property type="component" value="Unassembled WGS sequence"/>
</dbReference>
<evidence type="ECO:0000313" key="2">
    <source>
        <dbReference type="EMBL" id="EKN33796.1"/>
    </source>
</evidence>
<sequence length="205" mass="23776">MIEYEISDSERIFLKSQNISVYELFNAKGRPIPQCKQEMENHGKLFAYNTTACRKYGHTLRSRSGHCIQCNTARIAFQRRHESAGMVYIAGSLKGSIIKIGYTKDVQIREESLNRTEYAGYYDWIVLFAIRSINAGEIESRLDMALKEYSFSLDYLHDGGLQEANEVFKCSYLKCRQKILDICKSCCYNYNIVVDLNKDEYNFVD</sequence>
<evidence type="ECO:0000259" key="1">
    <source>
        <dbReference type="Pfam" id="PF10544"/>
    </source>
</evidence>
<reference evidence="2 3" key="1">
    <citation type="submission" date="2012-02" db="EMBL/GenBank/DDBJ databases">
        <title>The Genome Sequence of Parabacteroides distasonis CL09T03C24.</title>
        <authorList>
            <consortium name="The Broad Institute Genome Sequencing Platform"/>
            <person name="Earl A."/>
            <person name="Ward D."/>
            <person name="Feldgarden M."/>
            <person name="Gevers D."/>
            <person name="Zitomersky N.L."/>
            <person name="Coyne M.J."/>
            <person name="Comstock L.E."/>
            <person name="Young S.K."/>
            <person name="Zeng Q."/>
            <person name="Gargeya S."/>
            <person name="Fitzgerald M."/>
            <person name="Haas B."/>
            <person name="Abouelleil A."/>
            <person name="Alvarado L."/>
            <person name="Arachchi H.M."/>
            <person name="Berlin A."/>
            <person name="Chapman S.B."/>
            <person name="Gearin G."/>
            <person name="Goldberg J."/>
            <person name="Griggs A."/>
            <person name="Gujja S."/>
            <person name="Hansen M."/>
            <person name="Heiman D."/>
            <person name="Howarth C."/>
            <person name="Larimer J."/>
            <person name="Lui A."/>
            <person name="MacDonald P.J.P."/>
            <person name="McCowen C."/>
            <person name="Montmayeur A."/>
            <person name="Murphy C."/>
            <person name="Neiman D."/>
            <person name="Pearson M."/>
            <person name="Priest M."/>
            <person name="Roberts A."/>
            <person name="Saif S."/>
            <person name="Shea T."/>
            <person name="Sisk P."/>
            <person name="Stolte C."/>
            <person name="Sykes S."/>
            <person name="Wortman J."/>
            <person name="Nusbaum C."/>
            <person name="Birren B."/>
        </authorList>
    </citation>
    <scope>NUCLEOTIDE SEQUENCE [LARGE SCALE GENOMIC DNA]</scope>
    <source>
        <strain evidence="2 3">CL09T03C24</strain>
    </source>
</reference>
<dbReference type="RefSeq" id="WP_005862391.1">
    <property type="nucleotide sequence ID" value="NZ_JH976485.1"/>
</dbReference>
<name>A0AAD2TTW8_PARDI</name>
<proteinExistence type="predicted"/>
<dbReference type="EMBL" id="AGZN01000001">
    <property type="protein sequence ID" value="EKN33796.1"/>
    <property type="molecule type" value="Genomic_DNA"/>
</dbReference>